<dbReference type="EMBL" id="AANZ01000033">
    <property type="protein sequence ID" value="EAQ77471.1"/>
    <property type="molecule type" value="Genomic_DNA"/>
</dbReference>
<protein>
    <submittedName>
        <fullName evidence="1">Uncharacterized protein</fullName>
    </submittedName>
</protein>
<dbReference type="eggNOG" id="COG0457">
    <property type="taxonomic scope" value="Bacteria"/>
</dbReference>
<accession>A4A1B9</accession>
<dbReference type="HOGENOM" id="CLU_040417_0_0_0"/>
<sequence length="365" mass="42361">MTEDIADQIYNLQIKAYQLPIGETRLRLYEEALRIAEQSRDLDLIFPARIHMAYAAGAAGYEEKTMAALAWCLATFEDNEERFLEYEKTLLLLFQTFLSNISQYPNITRDKFEQLAGQLESLICRFGYSLRSVYLVRLWFAITIGDRLMAIESHAKYVSYPRDNLGRSVVSEDASEANLEFWYLSFLGETEKAIELASRIIAEKVSSNCVPHDTYNCVLRLLALLQRYEEADDYQKRGYRLIRNIRGFLELIGHQIAYLLHRGRTAAAIRMFERHLLWGLETFDLAARYRFYTAAKHLFTSLSQTKSTCKLSLPSSFPLYKESSEYNISQLIDWFDKETSSLATAFDQRNGNDFFSVVIPKQLKY</sequence>
<dbReference type="AlphaFoldDB" id="A4A1B9"/>
<proteinExistence type="predicted"/>
<name>A4A1B9_9BACT</name>
<comment type="caution">
    <text evidence="1">The sequence shown here is derived from an EMBL/GenBank/DDBJ whole genome shotgun (WGS) entry which is preliminary data.</text>
</comment>
<evidence type="ECO:0000313" key="2">
    <source>
        <dbReference type="Proteomes" id="UP000004358"/>
    </source>
</evidence>
<dbReference type="Proteomes" id="UP000004358">
    <property type="component" value="Unassembled WGS sequence"/>
</dbReference>
<gene>
    <name evidence="1" type="ORF">DSM3645_20152</name>
</gene>
<evidence type="ECO:0000313" key="1">
    <source>
        <dbReference type="EMBL" id="EAQ77471.1"/>
    </source>
</evidence>
<dbReference type="STRING" id="314230.DSM3645_20152"/>
<dbReference type="OrthoDB" id="56388at2"/>
<organism evidence="1 2">
    <name type="scientific">Blastopirellula marina DSM 3645</name>
    <dbReference type="NCBI Taxonomy" id="314230"/>
    <lineage>
        <taxon>Bacteria</taxon>
        <taxon>Pseudomonadati</taxon>
        <taxon>Planctomycetota</taxon>
        <taxon>Planctomycetia</taxon>
        <taxon>Pirellulales</taxon>
        <taxon>Pirellulaceae</taxon>
        <taxon>Blastopirellula</taxon>
    </lineage>
</organism>
<dbReference type="RefSeq" id="WP_002651926.1">
    <property type="nucleotide sequence ID" value="NZ_CH672376.1"/>
</dbReference>
<reference evidence="1 2" key="1">
    <citation type="submission" date="2006-02" db="EMBL/GenBank/DDBJ databases">
        <authorList>
            <person name="Amann R."/>
            <person name="Ferriera S."/>
            <person name="Johnson J."/>
            <person name="Kravitz S."/>
            <person name="Halpern A."/>
            <person name="Remington K."/>
            <person name="Beeson K."/>
            <person name="Tran B."/>
            <person name="Rogers Y.-H."/>
            <person name="Friedman R."/>
            <person name="Venter J.C."/>
        </authorList>
    </citation>
    <scope>NUCLEOTIDE SEQUENCE [LARGE SCALE GENOMIC DNA]</scope>
    <source>
        <strain evidence="1 2">DSM 3645</strain>
    </source>
</reference>